<evidence type="ECO:0000313" key="2">
    <source>
        <dbReference type="EMBL" id="MFF3669867.1"/>
    </source>
</evidence>
<gene>
    <name evidence="2" type="ORF">ACFYXI_30195</name>
</gene>
<evidence type="ECO:0000313" key="3">
    <source>
        <dbReference type="Proteomes" id="UP001602013"/>
    </source>
</evidence>
<reference evidence="2 3" key="1">
    <citation type="submission" date="2024-10" db="EMBL/GenBank/DDBJ databases">
        <title>The Natural Products Discovery Center: Release of the First 8490 Sequenced Strains for Exploring Actinobacteria Biosynthetic Diversity.</title>
        <authorList>
            <person name="Kalkreuter E."/>
            <person name="Kautsar S.A."/>
            <person name="Yang D."/>
            <person name="Bader C.D."/>
            <person name="Teijaro C.N."/>
            <person name="Fluegel L."/>
            <person name="Davis C.M."/>
            <person name="Simpson J.R."/>
            <person name="Lauterbach L."/>
            <person name="Steele A.D."/>
            <person name="Gui C."/>
            <person name="Meng S."/>
            <person name="Li G."/>
            <person name="Viehrig K."/>
            <person name="Ye F."/>
            <person name="Su P."/>
            <person name="Kiefer A.F."/>
            <person name="Nichols A."/>
            <person name="Cepeda A.J."/>
            <person name="Yan W."/>
            <person name="Fan B."/>
            <person name="Jiang Y."/>
            <person name="Adhikari A."/>
            <person name="Zheng C.-J."/>
            <person name="Schuster L."/>
            <person name="Cowan T.M."/>
            <person name="Smanski M.J."/>
            <person name="Chevrette M.G."/>
            <person name="De Carvalho L.P.S."/>
            <person name="Shen B."/>
        </authorList>
    </citation>
    <scope>NUCLEOTIDE SEQUENCE [LARGE SCALE GENOMIC DNA]</scope>
    <source>
        <strain evidence="2 3">NPDC002173</strain>
    </source>
</reference>
<keyword evidence="1" id="KW-0472">Membrane</keyword>
<keyword evidence="1" id="KW-0812">Transmembrane</keyword>
<comment type="caution">
    <text evidence="2">The sequence shown here is derived from an EMBL/GenBank/DDBJ whole genome shotgun (WGS) entry which is preliminary data.</text>
</comment>
<dbReference type="EMBL" id="JBIASD010000025">
    <property type="protein sequence ID" value="MFF3669867.1"/>
    <property type="molecule type" value="Genomic_DNA"/>
</dbReference>
<accession>A0ABW6SYH9</accession>
<proteinExistence type="predicted"/>
<protein>
    <submittedName>
        <fullName evidence="2">Uncharacterized protein</fullName>
    </submittedName>
</protein>
<dbReference type="Proteomes" id="UP001602013">
    <property type="component" value="Unassembled WGS sequence"/>
</dbReference>
<name>A0ABW6SYH9_9ACTN</name>
<organism evidence="2 3">
    <name type="scientific">Microtetraspora malaysiensis</name>
    <dbReference type="NCBI Taxonomy" id="161358"/>
    <lineage>
        <taxon>Bacteria</taxon>
        <taxon>Bacillati</taxon>
        <taxon>Actinomycetota</taxon>
        <taxon>Actinomycetes</taxon>
        <taxon>Streptosporangiales</taxon>
        <taxon>Streptosporangiaceae</taxon>
        <taxon>Microtetraspora</taxon>
    </lineage>
</organism>
<keyword evidence="3" id="KW-1185">Reference proteome</keyword>
<evidence type="ECO:0000256" key="1">
    <source>
        <dbReference type="SAM" id="Phobius"/>
    </source>
</evidence>
<dbReference type="RefSeq" id="WP_387416142.1">
    <property type="nucleotide sequence ID" value="NZ_JBIASD010000025.1"/>
</dbReference>
<feature type="transmembrane region" description="Helical" evidence="1">
    <location>
        <begin position="408"/>
        <end position="427"/>
    </location>
</feature>
<feature type="transmembrane region" description="Helical" evidence="1">
    <location>
        <begin position="365"/>
        <end position="388"/>
    </location>
</feature>
<keyword evidence="1" id="KW-1133">Transmembrane helix</keyword>
<sequence length="444" mass="49423">MRETATLSGIRSKRQANSKRLFDPPAQRDCVRLTNIYATPWHLPEDADHALPGEYLRLGRLEEYFNGSAAQLPKVIQRIDLDHDQIAFRRWDRLRALTGARLWLLVVPSRQIVGVLSLDVSCELAHTIDLLEDCYYLDVKVGDQSITTLAAEALGMEGVFLPERHQIAFGPKMSAAKCDDIVQRVIYRSDLPYRKEFSAITYPVELNRRPEAVAAVGPYVSVLGGQQDYVENTVFLSAVQGVASAARLREIRAAAYSAVSTFRAGDRTHQGTQMRRKTLESLSGKLGNMELDLSYSVEATADLGLLVPSLRVVGYHDALYEAMGLVAKAETVARMLRRLERATAAELTAIESQERRADEDRRLRWTVAIGFVSTVAVPVGLILAFLGINAREVDSSWSMFDTRYLPVYALAVVILLIGALVSAALYAQQRRAMRRNGRSQDPAE</sequence>